<dbReference type="EC" id="3.1.2.-" evidence="2"/>
<dbReference type="InterPro" id="IPR006683">
    <property type="entry name" value="Thioestr_dom"/>
</dbReference>
<evidence type="ECO:0000313" key="3">
    <source>
        <dbReference type="Proteomes" id="UP001621714"/>
    </source>
</evidence>
<feature type="domain" description="Thioesterase" evidence="1">
    <location>
        <begin position="52"/>
        <end position="125"/>
    </location>
</feature>
<dbReference type="EMBL" id="JBANFI010000002">
    <property type="protein sequence ID" value="MFK7160279.1"/>
    <property type="molecule type" value="Genomic_DNA"/>
</dbReference>
<evidence type="ECO:0000313" key="2">
    <source>
        <dbReference type="EMBL" id="MFK7160279.1"/>
    </source>
</evidence>
<proteinExistence type="predicted"/>
<organism evidence="2 3">
    <name type="scientific">Marinospirillum alkalitolerans</name>
    <dbReference type="NCBI Taxonomy" id="3123374"/>
    <lineage>
        <taxon>Bacteria</taxon>
        <taxon>Pseudomonadati</taxon>
        <taxon>Pseudomonadota</taxon>
        <taxon>Gammaproteobacteria</taxon>
        <taxon>Oceanospirillales</taxon>
        <taxon>Oceanospirillaceae</taxon>
        <taxon>Marinospirillum</taxon>
    </lineage>
</organism>
<comment type="caution">
    <text evidence="2">The sequence shown here is derived from an EMBL/GenBank/DDBJ whole genome shotgun (WGS) entry which is preliminary data.</text>
</comment>
<dbReference type="CDD" id="cd03443">
    <property type="entry name" value="PaaI_thioesterase"/>
    <property type="match status" value="1"/>
</dbReference>
<keyword evidence="3" id="KW-1185">Reference proteome</keyword>
<dbReference type="InterPro" id="IPR029069">
    <property type="entry name" value="HotDog_dom_sf"/>
</dbReference>
<dbReference type="RefSeq" id="WP_405337667.1">
    <property type="nucleotide sequence ID" value="NZ_JBANFI010000002.1"/>
</dbReference>
<gene>
    <name evidence="2" type="ORF">V6U78_04425</name>
</gene>
<accession>A0ABW8PWP4</accession>
<dbReference type="Pfam" id="PF03061">
    <property type="entry name" value="4HBT"/>
    <property type="match status" value="1"/>
</dbReference>
<evidence type="ECO:0000259" key="1">
    <source>
        <dbReference type="Pfam" id="PF03061"/>
    </source>
</evidence>
<dbReference type="Proteomes" id="UP001621714">
    <property type="component" value="Unassembled WGS sequence"/>
</dbReference>
<name>A0ABW8PWP4_9GAMM</name>
<dbReference type="Gene3D" id="3.10.129.10">
    <property type="entry name" value="Hotdog Thioesterase"/>
    <property type="match status" value="1"/>
</dbReference>
<sequence>MPSAQHPLKMEAAALSAFLKQAFPQFHGEILSVTESASRVRHQVSAEHLRPGGTVSGPTLMTLADVALYIDLLSKIGPVPLAVTTDFTCHFLNKPAAHTAIEAEARLLKLGRRLAIGEVYLYSEGVENPVAHVVATYSIPPQEKV</sequence>
<protein>
    <submittedName>
        <fullName evidence="2">PaaI family thioesterase</fullName>
        <ecNumber evidence="2">3.1.2.-</ecNumber>
    </submittedName>
</protein>
<reference evidence="2 3" key="1">
    <citation type="submission" date="2024-02" db="EMBL/GenBank/DDBJ databases">
        <title>Marinospirillum sp. MEB 164 isolated from Lonar lake sediment.</title>
        <authorList>
            <person name="Joshi A."/>
            <person name="Thite S."/>
        </authorList>
    </citation>
    <scope>NUCLEOTIDE SEQUENCE [LARGE SCALE GENOMIC DNA]</scope>
    <source>
        <strain evidence="2 3">MEB164</strain>
    </source>
</reference>
<keyword evidence="2" id="KW-0378">Hydrolase</keyword>
<dbReference type="SUPFAM" id="SSF54637">
    <property type="entry name" value="Thioesterase/thiol ester dehydrase-isomerase"/>
    <property type="match status" value="1"/>
</dbReference>
<dbReference type="GO" id="GO:0016787">
    <property type="term" value="F:hydrolase activity"/>
    <property type="evidence" value="ECO:0007669"/>
    <property type="project" value="UniProtKB-KW"/>
</dbReference>